<evidence type="ECO:0000313" key="2">
    <source>
        <dbReference type="Proteomes" id="UP000296706"/>
    </source>
</evidence>
<organism evidence="1 2">
    <name type="scientific">Halapricum salinum</name>
    <dbReference type="NCBI Taxonomy" id="1457250"/>
    <lineage>
        <taxon>Archaea</taxon>
        <taxon>Methanobacteriati</taxon>
        <taxon>Methanobacteriota</taxon>
        <taxon>Stenosarchaea group</taxon>
        <taxon>Halobacteria</taxon>
        <taxon>Halobacteriales</taxon>
        <taxon>Haloarculaceae</taxon>
        <taxon>Halapricum</taxon>
    </lineage>
</organism>
<sequence length="316" mass="35461">MASILAPVAEYAYKDGALDFYGAVELDASTGEVVWSFDSVAAGFPVARLEETQRGVKHRGFRPCSVERLDDGQTLVSGFRAVVWVDETGAVTRVEDHEQFNGVHEAQVTARGTYLVTVTGMDMLVEFDTDWNVVWTWRMWEHVPEETRPPEYYPPMFLDADVREMAFHPDARYHLNYATYVDEETILASALNYGVFYLDRTTGTVQSAMTDLDETHNPVELPDGGVVVCESGRDRIVETDMSEVTGVLLDDDLSFVKDADPVPEPDGADTWLIADTNNDRVFLWDRARRETVREFDLGDGAKPYEADYLTGDDSLA</sequence>
<dbReference type="Proteomes" id="UP000296706">
    <property type="component" value="Chromosome"/>
</dbReference>
<dbReference type="Gene3D" id="2.130.10.10">
    <property type="entry name" value="YVTN repeat-like/Quinoprotein amine dehydrogenase"/>
    <property type="match status" value="1"/>
</dbReference>
<dbReference type="OrthoDB" id="306371at2157"/>
<name>A0A4D6HG45_9EURY</name>
<evidence type="ECO:0000313" key="1">
    <source>
        <dbReference type="EMBL" id="QCC51747.1"/>
    </source>
</evidence>
<dbReference type="EMBL" id="CP031310">
    <property type="protein sequence ID" value="QCC51747.1"/>
    <property type="molecule type" value="Genomic_DNA"/>
</dbReference>
<dbReference type="AlphaFoldDB" id="A0A4D6HG45"/>
<dbReference type="SUPFAM" id="SSF50998">
    <property type="entry name" value="Quinoprotein alcohol dehydrogenase-like"/>
    <property type="match status" value="1"/>
</dbReference>
<dbReference type="InterPro" id="IPR015943">
    <property type="entry name" value="WD40/YVTN_repeat-like_dom_sf"/>
</dbReference>
<gene>
    <name evidence="1" type="ORF">DV733_11090</name>
</gene>
<reference evidence="1 2" key="1">
    <citation type="journal article" date="2019" name="Nat. Commun.">
        <title>A new type of DNA phosphorothioation-based antiviral system in archaea.</title>
        <authorList>
            <person name="Xiong L."/>
            <person name="Liu S."/>
            <person name="Chen S."/>
            <person name="Xiao Y."/>
            <person name="Zhu B."/>
            <person name="Gao Y."/>
            <person name="Zhang Y."/>
            <person name="Chen B."/>
            <person name="Luo J."/>
            <person name="Deng Z."/>
            <person name="Chen X."/>
            <person name="Wang L."/>
            <person name="Chen S."/>
        </authorList>
    </citation>
    <scope>NUCLEOTIDE SEQUENCE [LARGE SCALE GENOMIC DNA]</scope>
    <source>
        <strain evidence="1 2">CBA1105</strain>
    </source>
</reference>
<keyword evidence="2" id="KW-1185">Reference proteome</keyword>
<protein>
    <submittedName>
        <fullName evidence="1">Uncharacterized protein</fullName>
    </submittedName>
</protein>
<dbReference type="RefSeq" id="WP_049994639.1">
    <property type="nucleotide sequence ID" value="NZ_CP031310.1"/>
</dbReference>
<accession>A0A4D6HG45</accession>
<dbReference type="KEGG" id="hsn:DV733_11090"/>
<dbReference type="GeneID" id="39848416"/>
<proteinExistence type="predicted"/>
<dbReference type="InterPro" id="IPR011047">
    <property type="entry name" value="Quinoprotein_ADH-like_sf"/>
</dbReference>